<evidence type="ECO:0000313" key="2">
    <source>
        <dbReference type="EnsemblMetazoa" id="XP_028514661.1"/>
    </source>
</evidence>
<feature type="compositionally biased region" description="Polar residues" evidence="1">
    <location>
        <begin position="7"/>
        <end position="16"/>
    </location>
</feature>
<keyword evidence="3" id="KW-1185">Reference proteome</keyword>
<feature type="compositionally biased region" description="Polar residues" evidence="1">
    <location>
        <begin position="377"/>
        <end position="392"/>
    </location>
</feature>
<feature type="compositionally biased region" description="Basic and acidic residues" evidence="1">
    <location>
        <begin position="393"/>
        <end position="402"/>
    </location>
</feature>
<proteinExistence type="predicted"/>
<evidence type="ECO:0000313" key="3">
    <source>
        <dbReference type="Proteomes" id="UP000887567"/>
    </source>
</evidence>
<dbReference type="KEGG" id="epa:110238362"/>
<dbReference type="EnsemblMetazoa" id="XM_028658860.1">
    <property type="protein sequence ID" value="XP_028514661.1"/>
    <property type="gene ID" value="LOC110238362"/>
</dbReference>
<dbReference type="Proteomes" id="UP000887567">
    <property type="component" value="Unplaced"/>
</dbReference>
<feature type="region of interest" description="Disordered" evidence="1">
    <location>
        <begin position="309"/>
        <end position="340"/>
    </location>
</feature>
<dbReference type="GeneID" id="110238362"/>
<name>A0A913YK00_EXADI</name>
<accession>A0A913YK00</accession>
<sequence>MDRRDVPSQSPVNSHSFFDGSPGHANPTLRSPALTHERPYGMHSLPSAFSMMGRSFFLSHSSPDFLSQDPMLASQPSLSPSSHLHSGIGSATGAPFFSWMPTHPHIASPDFFQTHISSGWLGHDHDRSRERIEDCLFTSPRSHAPPLINGAGSTAFFCPGSGIFYPHASTSTPPVHSFPHHTPGWSNHNNHNQRGSFDHGENHDDLFSLPMRPRHTSMSSDDGTKNLINKHNELPFFLHVPDRRMDHQKDTYDRSIGDSTGVMSTSHYQDKTLPFFFSSSVVKETNPVISPSYVQATRTDFFYKQTTEGSAFSLPPSSQDSKILPPPPKLTKTKAPPPPSFFLPKSILNDRETVVPQVSPFFSEKSKTANEGITPRTDVNSTGKKSSLNSSEPVKEQKLSFF</sequence>
<feature type="compositionally biased region" description="Polar residues" evidence="1">
    <location>
        <begin position="309"/>
        <end position="321"/>
    </location>
</feature>
<dbReference type="RefSeq" id="XP_028514661.1">
    <property type="nucleotide sequence ID" value="XM_028658860.1"/>
</dbReference>
<organism evidence="2 3">
    <name type="scientific">Exaiptasia diaphana</name>
    <name type="common">Tropical sea anemone</name>
    <name type="synonym">Aiptasia pulchella</name>
    <dbReference type="NCBI Taxonomy" id="2652724"/>
    <lineage>
        <taxon>Eukaryota</taxon>
        <taxon>Metazoa</taxon>
        <taxon>Cnidaria</taxon>
        <taxon>Anthozoa</taxon>
        <taxon>Hexacorallia</taxon>
        <taxon>Actiniaria</taxon>
        <taxon>Aiptasiidae</taxon>
        <taxon>Exaiptasia</taxon>
    </lineage>
</organism>
<dbReference type="AlphaFoldDB" id="A0A913YK00"/>
<feature type="compositionally biased region" description="Pro residues" evidence="1">
    <location>
        <begin position="324"/>
        <end position="340"/>
    </location>
</feature>
<feature type="region of interest" description="Disordered" evidence="1">
    <location>
        <begin position="1"/>
        <end position="37"/>
    </location>
</feature>
<evidence type="ECO:0000256" key="1">
    <source>
        <dbReference type="SAM" id="MobiDB-lite"/>
    </source>
</evidence>
<protein>
    <submittedName>
        <fullName evidence="2">Uncharacterized protein</fullName>
    </submittedName>
</protein>
<feature type="region of interest" description="Disordered" evidence="1">
    <location>
        <begin position="359"/>
        <end position="402"/>
    </location>
</feature>
<reference evidence="2" key="1">
    <citation type="submission" date="2022-11" db="UniProtKB">
        <authorList>
            <consortium name="EnsemblMetazoa"/>
        </authorList>
    </citation>
    <scope>IDENTIFICATION</scope>
</reference>